<accession>A0ABP8EKH4</accession>
<dbReference type="CDD" id="cd01292">
    <property type="entry name" value="metallo-dependent_hydrolases"/>
    <property type="match status" value="1"/>
</dbReference>
<dbReference type="Pfam" id="PF04909">
    <property type="entry name" value="Amidohydro_2"/>
    <property type="match status" value="1"/>
</dbReference>
<dbReference type="Gene3D" id="3.20.20.140">
    <property type="entry name" value="Metal-dependent hydrolases"/>
    <property type="match status" value="1"/>
</dbReference>
<evidence type="ECO:0000259" key="2">
    <source>
        <dbReference type="Pfam" id="PF04909"/>
    </source>
</evidence>
<proteinExistence type="predicted"/>
<gene>
    <name evidence="3" type="ORF">GCM10022261_19160</name>
</gene>
<dbReference type="SUPFAM" id="SSF51556">
    <property type="entry name" value="Metallo-dependent hydrolases"/>
    <property type="match status" value="1"/>
</dbReference>
<organism evidence="3 4">
    <name type="scientific">Brevibacterium daeguense</name>
    <dbReference type="NCBI Taxonomy" id="909936"/>
    <lineage>
        <taxon>Bacteria</taxon>
        <taxon>Bacillati</taxon>
        <taxon>Actinomycetota</taxon>
        <taxon>Actinomycetes</taxon>
        <taxon>Micrococcales</taxon>
        <taxon>Brevibacteriaceae</taxon>
        <taxon>Brevibacterium</taxon>
    </lineage>
</organism>
<sequence length="309" mass="33848">MLDEPRDDADIPRFLSELGLPGLADIHVHFLPEPMQEKVWAYFDGAQRNYGRPWPISYRFDVDARLEILRGFGLRAIPALTYPHKPGMAAWLNDWNAQFAASDPDIIHCATLYPEPAAADYVPEVIAAGARLFKVHVQVGAFAPDDPLLEPAWHALETTGIPVVIHAGSAPLPGEHTGPEAVAAVLSRHPELCFVIAHMGMPEYHAFADLAEEHPGVHLDTTMFNTDFTNATTPFDEAYRTRLAGLADKVVLGSDFPNIPYPYAHQLQALCRLGLGEDWLRAVLWDNGARLLGLDARVGAEGGHGSSGR</sequence>
<protein>
    <submittedName>
        <fullName evidence="3">Amidohydrolase family protein</fullName>
    </submittedName>
</protein>
<comment type="caution">
    <text evidence="3">The sequence shown here is derived from an EMBL/GenBank/DDBJ whole genome shotgun (WGS) entry which is preliminary data.</text>
</comment>
<dbReference type="PANTHER" id="PTHR21240">
    <property type="entry name" value="2-AMINO-3-CARBOXYLMUCONATE-6-SEMIALDEHYDE DECARBOXYLASE"/>
    <property type="match status" value="1"/>
</dbReference>
<reference evidence="4" key="1">
    <citation type="journal article" date="2019" name="Int. J. Syst. Evol. Microbiol.">
        <title>The Global Catalogue of Microorganisms (GCM) 10K type strain sequencing project: providing services to taxonomists for standard genome sequencing and annotation.</title>
        <authorList>
            <consortium name="The Broad Institute Genomics Platform"/>
            <consortium name="The Broad Institute Genome Sequencing Center for Infectious Disease"/>
            <person name="Wu L."/>
            <person name="Ma J."/>
        </authorList>
    </citation>
    <scope>NUCLEOTIDE SEQUENCE [LARGE SCALE GENOMIC DNA]</scope>
    <source>
        <strain evidence="4">JCM 17458</strain>
    </source>
</reference>
<dbReference type="InterPro" id="IPR032466">
    <property type="entry name" value="Metal_Hydrolase"/>
</dbReference>
<keyword evidence="4" id="KW-1185">Reference proteome</keyword>
<dbReference type="RefSeq" id="WP_236866196.1">
    <property type="nucleotide sequence ID" value="NZ_BAABAZ010000006.1"/>
</dbReference>
<keyword evidence="1" id="KW-0456">Lyase</keyword>
<evidence type="ECO:0000313" key="4">
    <source>
        <dbReference type="Proteomes" id="UP001501586"/>
    </source>
</evidence>
<evidence type="ECO:0000313" key="3">
    <source>
        <dbReference type="EMBL" id="GAA4284385.1"/>
    </source>
</evidence>
<dbReference type="PANTHER" id="PTHR21240:SF28">
    <property type="entry name" value="ISO-OROTATE DECARBOXYLASE (EUROFUNG)"/>
    <property type="match status" value="1"/>
</dbReference>
<dbReference type="InterPro" id="IPR006680">
    <property type="entry name" value="Amidohydro-rel"/>
</dbReference>
<dbReference type="EMBL" id="BAABAZ010000006">
    <property type="protein sequence ID" value="GAA4284385.1"/>
    <property type="molecule type" value="Genomic_DNA"/>
</dbReference>
<evidence type="ECO:0000256" key="1">
    <source>
        <dbReference type="ARBA" id="ARBA00023239"/>
    </source>
</evidence>
<feature type="domain" description="Amidohydrolase-related" evidence="2">
    <location>
        <begin position="25"/>
        <end position="294"/>
    </location>
</feature>
<dbReference type="Proteomes" id="UP001501586">
    <property type="component" value="Unassembled WGS sequence"/>
</dbReference>
<dbReference type="InterPro" id="IPR032465">
    <property type="entry name" value="ACMSD"/>
</dbReference>
<name>A0ABP8EKH4_9MICO</name>